<evidence type="ECO:0000256" key="3">
    <source>
        <dbReference type="ARBA" id="ARBA00022840"/>
    </source>
</evidence>
<keyword evidence="1" id="KW-0436">Ligase</keyword>
<organism evidence="5 7">
    <name type="scientific">Phytophthora infestans</name>
    <name type="common">Potato late blight agent</name>
    <name type="synonym">Botrytis infestans</name>
    <dbReference type="NCBI Taxonomy" id="4787"/>
    <lineage>
        <taxon>Eukaryota</taxon>
        <taxon>Sar</taxon>
        <taxon>Stramenopiles</taxon>
        <taxon>Oomycota</taxon>
        <taxon>Peronosporomycetes</taxon>
        <taxon>Peronosporales</taxon>
        <taxon>Peronosporaceae</taxon>
        <taxon>Phytophthora</taxon>
    </lineage>
</organism>
<dbReference type="InterPro" id="IPR005479">
    <property type="entry name" value="CPAse_ATP-bd"/>
</dbReference>
<dbReference type="SUPFAM" id="SSF56059">
    <property type="entry name" value="Glutathione synthetase ATP-binding domain-like"/>
    <property type="match status" value="1"/>
</dbReference>
<proteinExistence type="predicted"/>
<comment type="caution">
    <text evidence="5">The sequence shown here is derived from an EMBL/GenBank/DDBJ whole genome shotgun (WGS) entry which is preliminary data.</text>
</comment>
<dbReference type="EMBL" id="WSZM01000151">
    <property type="protein sequence ID" value="KAF4040217.1"/>
    <property type="molecule type" value="Genomic_DNA"/>
</dbReference>
<feature type="domain" description="Carbamoyl phosphate synthase ATP-binding" evidence="4">
    <location>
        <begin position="128"/>
        <end position="170"/>
    </location>
</feature>
<dbReference type="GO" id="GO:0006541">
    <property type="term" value="P:glutamine metabolic process"/>
    <property type="evidence" value="ECO:0007669"/>
    <property type="project" value="TreeGrafter"/>
</dbReference>
<protein>
    <submittedName>
        <fullName evidence="5 6">Carbamoyl-phosphate synthase</fullName>
    </submittedName>
</protein>
<evidence type="ECO:0000313" key="6">
    <source>
        <dbReference type="EMBL" id="KAF4145520.1"/>
    </source>
</evidence>
<dbReference type="PANTHER" id="PTHR11405:SF5">
    <property type="entry name" value="CAD PROTEIN"/>
    <property type="match status" value="1"/>
</dbReference>
<evidence type="ECO:0000256" key="2">
    <source>
        <dbReference type="ARBA" id="ARBA00022741"/>
    </source>
</evidence>
<dbReference type="AlphaFoldDB" id="A0A833ST42"/>
<dbReference type="Proteomes" id="UP000602510">
    <property type="component" value="Unassembled WGS sequence"/>
</dbReference>
<evidence type="ECO:0000313" key="7">
    <source>
        <dbReference type="Proteomes" id="UP000602510"/>
    </source>
</evidence>
<reference evidence="5" key="1">
    <citation type="submission" date="2020-04" db="EMBL/GenBank/DDBJ databases">
        <title>Hybrid Assembly of Korean Phytophthora infestans isolates.</title>
        <authorList>
            <person name="Prokchorchik M."/>
            <person name="Lee Y."/>
            <person name="Seo J."/>
            <person name="Cho J.-H."/>
            <person name="Park Y.-E."/>
            <person name="Jang D.-C."/>
            <person name="Im J.-S."/>
            <person name="Choi J.-G."/>
            <person name="Park H.-J."/>
            <person name="Lee G.-B."/>
            <person name="Lee Y.-G."/>
            <person name="Hong S.-Y."/>
            <person name="Cho K."/>
            <person name="Sohn K.H."/>
        </authorList>
    </citation>
    <scope>NUCLEOTIDE SEQUENCE</scope>
    <source>
        <strain evidence="5">KR_1_A1</strain>
        <strain evidence="6">KR_2_A2</strain>
    </source>
</reference>
<keyword evidence="3" id="KW-0067">ATP-binding</keyword>
<dbReference type="Pfam" id="PF02786">
    <property type="entry name" value="CPSase_L_D2"/>
    <property type="match status" value="1"/>
</dbReference>
<dbReference type="GO" id="GO:0005737">
    <property type="term" value="C:cytoplasm"/>
    <property type="evidence" value="ECO:0007669"/>
    <property type="project" value="TreeGrafter"/>
</dbReference>
<keyword evidence="2" id="KW-0547">Nucleotide-binding</keyword>
<dbReference type="GO" id="GO:0005524">
    <property type="term" value="F:ATP binding"/>
    <property type="evidence" value="ECO:0007669"/>
    <property type="project" value="UniProtKB-KW"/>
</dbReference>
<accession>A0A833ST42</accession>
<evidence type="ECO:0000259" key="4">
    <source>
        <dbReference type="Pfam" id="PF02786"/>
    </source>
</evidence>
<gene>
    <name evidence="5" type="ORF">GN244_ATG07648</name>
    <name evidence="6" type="ORF">GN958_ATG05323</name>
</gene>
<evidence type="ECO:0000256" key="1">
    <source>
        <dbReference type="ARBA" id="ARBA00022598"/>
    </source>
</evidence>
<sequence>MDTTAQRFVLVVCRSVRLVSSTTLARTSLLCVRKALTSYIATVKPSQTALSVGIELYLNGDQERHNVRAMGTLFESIIETGGREKPSAKILECRKTIALRQSVLTVEGALKAAKAIGYTEKSYTRNGSAWKYQTKQILINQDLRDWKEVEYEVVRDAKDICFTVSGWRSSMPKLNLAMLGERLRCPSDHRRAAQHHGHAGA</sequence>
<evidence type="ECO:0000313" key="5">
    <source>
        <dbReference type="EMBL" id="KAF4040217.1"/>
    </source>
</evidence>
<dbReference type="Proteomes" id="UP000704712">
    <property type="component" value="Unassembled WGS sequence"/>
</dbReference>
<dbReference type="GO" id="GO:0004088">
    <property type="term" value="F:carbamoyl-phosphate synthase (glutamine-hydrolyzing) activity"/>
    <property type="evidence" value="ECO:0007669"/>
    <property type="project" value="TreeGrafter"/>
</dbReference>
<keyword evidence="7" id="KW-1185">Reference proteome</keyword>
<dbReference type="PANTHER" id="PTHR11405">
    <property type="entry name" value="CARBAMOYLTRANSFERASE FAMILY MEMBER"/>
    <property type="match status" value="1"/>
</dbReference>
<dbReference type="EMBL" id="JAACNO010000726">
    <property type="protein sequence ID" value="KAF4145520.1"/>
    <property type="molecule type" value="Genomic_DNA"/>
</dbReference>
<name>A0A833ST42_PHYIN</name>